<dbReference type="SUPFAM" id="SSF46689">
    <property type="entry name" value="Homeodomain-like"/>
    <property type="match status" value="1"/>
</dbReference>
<dbReference type="SMART" id="SM00389">
    <property type="entry name" value="HOX"/>
    <property type="match status" value="1"/>
</dbReference>
<protein>
    <recommendedName>
        <fullName evidence="2">Homeodomain-only protein</fullName>
    </recommendedName>
</protein>
<dbReference type="GO" id="GO:0030154">
    <property type="term" value="P:cell differentiation"/>
    <property type="evidence" value="ECO:0007669"/>
    <property type="project" value="InterPro"/>
</dbReference>
<keyword evidence="6 9" id="KW-0371">Homeobox</keyword>
<dbReference type="AlphaFoldDB" id="A0A5E4NH77"/>
<keyword evidence="5" id="KW-0805">Transcription regulation</keyword>
<proteinExistence type="predicted"/>
<evidence type="ECO:0000256" key="3">
    <source>
        <dbReference type="ARBA" id="ARBA00022473"/>
    </source>
</evidence>
<dbReference type="Gene3D" id="1.10.10.60">
    <property type="entry name" value="Homeodomain-like"/>
    <property type="match status" value="1"/>
</dbReference>
<organism evidence="12 13">
    <name type="scientific">Cinara cedri</name>
    <dbReference type="NCBI Taxonomy" id="506608"/>
    <lineage>
        <taxon>Eukaryota</taxon>
        <taxon>Metazoa</taxon>
        <taxon>Ecdysozoa</taxon>
        <taxon>Arthropoda</taxon>
        <taxon>Hexapoda</taxon>
        <taxon>Insecta</taxon>
        <taxon>Pterygota</taxon>
        <taxon>Neoptera</taxon>
        <taxon>Paraneoptera</taxon>
        <taxon>Hemiptera</taxon>
        <taxon>Sternorrhyncha</taxon>
        <taxon>Aphidomorpha</taxon>
        <taxon>Aphidoidea</taxon>
        <taxon>Aphididae</taxon>
        <taxon>Lachninae</taxon>
        <taxon>Cinara</taxon>
    </lineage>
</organism>
<evidence type="ECO:0000259" key="11">
    <source>
        <dbReference type="PROSITE" id="PS50071"/>
    </source>
</evidence>
<evidence type="ECO:0000256" key="6">
    <source>
        <dbReference type="ARBA" id="ARBA00023155"/>
    </source>
</evidence>
<keyword evidence="13" id="KW-1185">Reference proteome</keyword>
<keyword evidence="3" id="KW-0217">Developmental protein</keyword>
<dbReference type="OrthoDB" id="6159439at2759"/>
<gene>
    <name evidence="12" type="ORF">CINCED_3A016989</name>
</gene>
<dbReference type="Pfam" id="PF00046">
    <property type="entry name" value="Homeodomain"/>
    <property type="match status" value="1"/>
</dbReference>
<dbReference type="Proteomes" id="UP000325440">
    <property type="component" value="Unassembled WGS sequence"/>
</dbReference>
<evidence type="ECO:0000313" key="13">
    <source>
        <dbReference type="Proteomes" id="UP000325440"/>
    </source>
</evidence>
<evidence type="ECO:0000256" key="4">
    <source>
        <dbReference type="ARBA" id="ARBA00022491"/>
    </source>
</evidence>
<dbReference type="PROSITE" id="PS50071">
    <property type="entry name" value="HOMEOBOX_2"/>
    <property type="match status" value="1"/>
</dbReference>
<evidence type="ECO:0000256" key="10">
    <source>
        <dbReference type="RuleBase" id="RU000682"/>
    </source>
</evidence>
<dbReference type="GO" id="GO:0005634">
    <property type="term" value="C:nucleus"/>
    <property type="evidence" value="ECO:0007669"/>
    <property type="project" value="UniProtKB-SubCell"/>
</dbReference>
<accession>A0A5E4NH77</accession>
<dbReference type="CDD" id="cd00086">
    <property type="entry name" value="homeodomain"/>
    <property type="match status" value="1"/>
</dbReference>
<feature type="DNA-binding region" description="Homeobox" evidence="9">
    <location>
        <begin position="7"/>
        <end position="66"/>
    </location>
</feature>
<evidence type="ECO:0000256" key="9">
    <source>
        <dbReference type="PROSITE-ProRule" id="PRU00108"/>
    </source>
</evidence>
<dbReference type="EMBL" id="CABPRJ010002367">
    <property type="protein sequence ID" value="VVC43079.1"/>
    <property type="molecule type" value="Genomic_DNA"/>
</dbReference>
<keyword evidence="8 9" id="KW-0539">Nucleus</keyword>
<evidence type="ECO:0000256" key="8">
    <source>
        <dbReference type="ARBA" id="ARBA00023242"/>
    </source>
</evidence>
<keyword evidence="7" id="KW-0804">Transcription</keyword>
<evidence type="ECO:0000313" key="12">
    <source>
        <dbReference type="EMBL" id="VVC43079.1"/>
    </source>
</evidence>
<dbReference type="PANTHER" id="PTHR21408:SF1">
    <property type="entry name" value="HOMEODOMAIN-ONLY PROTEIN"/>
    <property type="match status" value="1"/>
</dbReference>
<evidence type="ECO:0000256" key="7">
    <source>
        <dbReference type="ARBA" id="ARBA00023163"/>
    </source>
</evidence>
<sequence>MDFSNKTENGKISLPEEVLEVLESQFNKVKTLHSTDLEIIAAELGVNDVDVKKWYTNRLAAWRRSQGLSDCFGQL</sequence>
<evidence type="ECO:0000256" key="1">
    <source>
        <dbReference type="ARBA" id="ARBA00004123"/>
    </source>
</evidence>
<feature type="domain" description="Homeobox" evidence="11">
    <location>
        <begin position="5"/>
        <end position="65"/>
    </location>
</feature>
<keyword evidence="4" id="KW-0678">Repressor</keyword>
<dbReference type="GO" id="GO:0006357">
    <property type="term" value="P:regulation of transcription by RNA polymerase II"/>
    <property type="evidence" value="ECO:0007669"/>
    <property type="project" value="TreeGrafter"/>
</dbReference>
<dbReference type="InterPro" id="IPR039162">
    <property type="entry name" value="HOPX"/>
</dbReference>
<keyword evidence="9 10" id="KW-0238">DNA-binding</keyword>
<evidence type="ECO:0000256" key="5">
    <source>
        <dbReference type="ARBA" id="ARBA00023015"/>
    </source>
</evidence>
<comment type="subcellular location">
    <subcellularLocation>
        <location evidence="1 9 10">Nucleus</location>
    </subcellularLocation>
</comment>
<dbReference type="PANTHER" id="PTHR21408">
    <property type="entry name" value="HOMEODOMAIN-ONLY PROTEIN"/>
    <property type="match status" value="1"/>
</dbReference>
<dbReference type="GO" id="GO:0003677">
    <property type="term" value="F:DNA binding"/>
    <property type="evidence" value="ECO:0007669"/>
    <property type="project" value="UniProtKB-UniRule"/>
</dbReference>
<dbReference type="InterPro" id="IPR009057">
    <property type="entry name" value="Homeodomain-like_sf"/>
</dbReference>
<dbReference type="InterPro" id="IPR001356">
    <property type="entry name" value="HD"/>
</dbReference>
<evidence type="ECO:0000256" key="2">
    <source>
        <dbReference type="ARBA" id="ARBA00021327"/>
    </source>
</evidence>
<name>A0A5E4NH77_9HEMI</name>
<reference evidence="12 13" key="1">
    <citation type="submission" date="2019-08" db="EMBL/GenBank/DDBJ databases">
        <authorList>
            <person name="Alioto T."/>
            <person name="Alioto T."/>
            <person name="Gomez Garrido J."/>
        </authorList>
    </citation>
    <scope>NUCLEOTIDE SEQUENCE [LARGE SCALE GENOMIC DNA]</scope>
</reference>